<keyword evidence="1" id="KW-1133">Transmembrane helix</keyword>
<dbReference type="EMBL" id="AP024597">
    <property type="protein sequence ID" value="BCU70831.1"/>
    <property type="molecule type" value="Genomic_DNA"/>
</dbReference>
<sequence>MFPLLFVAFPFLPHLAYSLSPSFTPGDFLLYNQTVTSVFPNGTVYHIYEFYLQQVVKVFPNGSMLVNTTIYDENTSSYLPPVMSIDNASHPKVFMYISPSLLGKVAIYRDGSDLIYNGTEDGLYVYYDAYALQGVKFIYIIWVNKTGVICRFQTLQIGAGGGLVGNTTAVLWLSNLYNKGVVIPKFLSTYTKANVVTYSVSNFLVLAQEKLLEVYKYIIFIGVFLIVLILLFRK</sequence>
<keyword evidence="1" id="KW-0812">Transmembrane</keyword>
<evidence type="ECO:0000313" key="3">
    <source>
        <dbReference type="Proteomes" id="UP000825123"/>
    </source>
</evidence>
<protein>
    <submittedName>
        <fullName evidence="2">Uncharacterized protein</fullName>
    </submittedName>
</protein>
<name>A0A8D5ZJP1_9CREN</name>
<gene>
    <name evidence="2" type="ORF">KN1_21280</name>
</gene>
<organism evidence="2 3">
    <name type="scientific">Stygiolobus caldivivus</name>
    <dbReference type="NCBI Taxonomy" id="2824673"/>
    <lineage>
        <taxon>Archaea</taxon>
        <taxon>Thermoproteota</taxon>
        <taxon>Thermoprotei</taxon>
        <taxon>Sulfolobales</taxon>
        <taxon>Sulfolobaceae</taxon>
        <taxon>Stygiolobus</taxon>
    </lineage>
</organism>
<evidence type="ECO:0000256" key="1">
    <source>
        <dbReference type="SAM" id="Phobius"/>
    </source>
</evidence>
<dbReference type="KEGG" id="csty:KN1_21280"/>
<dbReference type="AlphaFoldDB" id="A0A8D5ZJP1"/>
<reference evidence="2 3" key="1">
    <citation type="submission" date="2021-04" db="EMBL/GenBank/DDBJ databases">
        <title>Complete genome sequence of Stygiolobus sp. KN-1.</title>
        <authorList>
            <person name="Nakamura K."/>
            <person name="Sakai H."/>
            <person name="Kurosawa N."/>
        </authorList>
    </citation>
    <scope>NUCLEOTIDE SEQUENCE [LARGE SCALE GENOMIC DNA]</scope>
    <source>
        <strain evidence="2 3">KN-1</strain>
    </source>
</reference>
<evidence type="ECO:0000313" key="2">
    <source>
        <dbReference type="EMBL" id="BCU70831.1"/>
    </source>
</evidence>
<proteinExistence type="predicted"/>
<feature type="transmembrane region" description="Helical" evidence="1">
    <location>
        <begin position="214"/>
        <end position="232"/>
    </location>
</feature>
<keyword evidence="3" id="KW-1185">Reference proteome</keyword>
<keyword evidence="1" id="KW-0472">Membrane</keyword>
<accession>A0A8D5ZJP1</accession>
<dbReference type="Proteomes" id="UP000825123">
    <property type="component" value="Chromosome"/>
</dbReference>